<dbReference type="InterPro" id="IPR041072">
    <property type="entry name" value="FAA_hydro_N"/>
</dbReference>
<dbReference type="AlphaFoldDB" id="A0A6B1G118"/>
<reference evidence="3" key="1">
    <citation type="submission" date="2019-09" db="EMBL/GenBank/DDBJ databases">
        <title>Characterisation of the sponge microbiome using genome-centric metagenomics.</title>
        <authorList>
            <person name="Engelberts J.P."/>
            <person name="Robbins S.J."/>
            <person name="De Goeij J.M."/>
            <person name="Aranda M."/>
            <person name="Bell S.C."/>
            <person name="Webster N.S."/>
        </authorList>
    </citation>
    <scope>NUCLEOTIDE SEQUENCE</scope>
    <source>
        <strain evidence="3">SB0675_bin_29</strain>
    </source>
</reference>
<name>A0A6B1G118_9CHLR</name>
<dbReference type="Pfam" id="PF18288">
    <property type="entry name" value="FAA_hydro_N_2"/>
    <property type="match status" value="1"/>
</dbReference>
<comment type="caution">
    <text evidence="3">The sequence shown here is derived from an EMBL/GenBank/DDBJ whole genome shotgun (WGS) entry which is preliminary data.</text>
</comment>
<dbReference type="GO" id="GO:0016787">
    <property type="term" value="F:hydrolase activity"/>
    <property type="evidence" value="ECO:0007669"/>
    <property type="project" value="UniProtKB-KW"/>
</dbReference>
<accession>A0A6B1G118</accession>
<dbReference type="InterPro" id="IPR036663">
    <property type="entry name" value="Fumarylacetoacetase_C_sf"/>
</dbReference>
<gene>
    <name evidence="3" type="ORF">F4148_04015</name>
</gene>
<feature type="domain" description="Fumarylacetoacetase N-terminal" evidence="2">
    <location>
        <begin position="1"/>
        <end position="74"/>
    </location>
</feature>
<keyword evidence="3" id="KW-0378">Hydrolase</keyword>
<evidence type="ECO:0000259" key="2">
    <source>
        <dbReference type="Pfam" id="PF18288"/>
    </source>
</evidence>
<dbReference type="SUPFAM" id="SSF56529">
    <property type="entry name" value="FAH"/>
    <property type="match status" value="1"/>
</dbReference>
<protein>
    <submittedName>
        <fullName evidence="3">Fumarylacetoacetate hydrolase</fullName>
    </submittedName>
</protein>
<evidence type="ECO:0000313" key="3">
    <source>
        <dbReference type="EMBL" id="MYH60945.1"/>
    </source>
</evidence>
<proteinExistence type="predicted"/>
<dbReference type="EMBL" id="VYDA01000151">
    <property type="protein sequence ID" value="MYH60945.1"/>
    <property type="molecule type" value="Genomic_DNA"/>
</dbReference>
<dbReference type="Pfam" id="PF01557">
    <property type="entry name" value="FAA_hydrolase"/>
    <property type="match status" value="1"/>
</dbReference>
<dbReference type="Gene3D" id="3.90.850.10">
    <property type="entry name" value="Fumarylacetoacetase-like, C-terminal domain"/>
    <property type="match status" value="1"/>
</dbReference>
<dbReference type="InterPro" id="IPR011234">
    <property type="entry name" value="Fumarylacetoacetase-like_C"/>
</dbReference>
<sequence length="320" mass="34755">MKLATIENGTRDGGLVVVSMDGERYLAPGTVSTLQQAIECWDECAAEFQALSGRLESGDGAATGTVKIAAPLPRAWQWLDGSAFDTHGELMQRAFKMDPIEHDKPLMYQGLSHQFYGPTDDVPFVSEADGIDFEGEFGVVVDEVPMGTRSKDAMRYIRLLVQINDWSLRTIAPKEMKTGFGWVQAKPACSVAPFAVTPDELGDAWKDGRVNLDLEVRWNDERFGNANGGEMSVGFHELVAHAAATRTLCAGTIIGSGTVANANYREVGSSCISERRSIEMLDAGAPVTPFMSFGDSVFMEARNKDGSVLFGAIDQRVVED</sequence>
<organism evidence="3">
    <name type="scientific">Caldilineaceae bacterium SB0675_bin_29</name>
    <dbReference type="NCBI Taxonomy" id="2605266"/>
    <lineage>
        <taxon>Bacteria</taxon>
        <taxon>Bacillati</taxon>
        <taxon>Chloroflexota</taxon>
        <taxon>Caldilineae</taxon>
        <taxon>Caldilineales</taxon>
        <taxon>Caldilineaceae</taxon>
    </lineage>
</organism>
<evidence type="ECO:0000259" key="1">
    <source>
        <dbReference type="Pfam" id="PF01557"/>
    </source>
</evidence>
<feature type="domain" description="Fumarylacetoacetase-like C-terminal" evidence="1">
    <location>
        <begin position="79"/>
        <end position="317"/>
    </location>
</feature>
<dbReference type="PANTHER" id="PTHR43211:SF1">
    <property type="entry name" value="BLL6422 PROTEIN"/>
    <property type="match status" value="1"/>
</dbReference>
<dbReference type="PANTHER" id="PTHR43211">
    <property type="entry name" value="FUMARYLACETOACETATE HYDROLASE"/>
    <property type="match status" value="1"/>
</dbReference>